<name>A0A8S2XND9_9BILA</name>
<evidence type="ECO:0000313" key="2">
    <source>
        <dbReference type="EMBL" id="CAF4501274.1"/>
    </source>
</evidence>
<evidence type="ECO:0000313" key="1">
    <source>
        <dbReference type="EMBL" id="CAF4371101.1"/>
    </source>
</evidence>
<feature type="non-terminal residue" evidence="2">
    <location>
        <position position="1"/>
    </location>
</feature>
<dbReference type="AlphaFoldDB" id="A0A8S2XND9"/>
<dbReference type="EMBL" id="CAJOBJ010081078">
    <property type="protein sequence ID" value="CAF4501274.1"/>
    <property type="molecule type" value="Genomic_DNA"/>
</dbReference>
<evidence type="ECO:0000313" key="3">
    <source>
        <dbReference type="Proteomes" id="UP000681720"/>
    </source>
</evidence>
<reference evidence="2" key="1">
    <citation type="submission" date="2021-02" db="EMBL/GenBank/DDBJ databases">
        <authorList>
            <person name="Nowell W R."/>
        </authorList>
    </citation>
    <scope>NUCLEOTIDE SEQUENCE</scope>
</reference>
<protein>
    <submittedName>
        <fullName evidence="2">Uncharacterized protein</fullName>
    </submittedName>
</protein>
<organism evidence="2 3">
    <name type="scientific">Rotaria magnacalcarata</name>
    <dbReference type="NCBI Taxonomy" id="392030"/>
    <lineage>
        <taxon>Eukaryota</taxon>
        <taxon>Metazoa</taxon>
        <taxon>Spiralia</taxon>
        <taxon>Gnathifera</taxon>
        <taxon>Rotifera</taxon>
        <taxon>Eurotatoria</taxon>
        <taxon>Bdelloidea</taxon>
        <taxon>Philodinida</taxon>
        <taxon>Philodinidae</taxon>
        <taxon>Rotaria</taxon>
    </lineage>
</organism>
<proteinExistence type="predicted"/>
<dbReference type="Proteomes" id="UP000681720">
    <property type="component" value="Unassembled WGS sequence"/>
</dbReference>
<feature type="non-terminal residue" evidence="2">
    <location>
        <position position="64"/>
    </location>
</feature>
<dbReference type="EMBL" id="CAJOBH010049315">
    <property type="protein sequence ID" value="CAF4371101.1"/>
    <property type="molecule type" value="Genomic_DNA"/>
</dbReference>
<gene>
    <name evidence="1" type="ORF">BYL167_LOCUS30320</name>
    <name evidence="2" type="ORF">GIL414_LOCUS34730</name>
</gene>
<comment type="caution">
    <text evidence="2">The sequence shown here is derived from an EMBL/GenBank/DDBJ whole genome shotgun (WGS) entry which is preliminary data.</text>
</comment>
<accession>A0A8S2XND9</accession>
<sequence length="64" mass="7343">KSNDEEKLKNEELRTKLNASALALQQEKQLKRDSELALKRIKTDIHNCSALITEPKLLTQRVAE</sequence>
<dbReference type="Proteomes" id="UP000681967">
    <property type="component" value="Unassembled WGS sequence"/>
</dbReference>